<dbReference type="SMART" id="SM00875">
    <property type="entry name" value="BACK"/>
    <property type="match status" value="1"/>
</dbReference>
<dbReference type="Gene3D" id="3.30.710.10">
    <property type="entry name" value="Potassium Channel Kv1.1, Chain A"/>
    <property type="match status" value="2"/>
</dbReference>
<feature type="region of interest" description="Disordered" evidence="3">
    <location>
        <begin position="1"/>
        <end position="68"/>
    </location>
</feature>
<dbReference type="Pfam" id="PF01344">
    <property type="entry name" value="Kelch_1"/>
    <property type="match status" value="4"/>
</dbReference>
<dbReference type="SUPFAM" id="SSF54695">
    <property type="entry name" value="POZ domain"/>
    <property type="match status" value="2"/>
</dbReference>
<dbReference type="Pfam" id="PF07707">
    <property type="entry name" value="BACK"/>
    <property type="match status" value="1"/>
</dbReference>
<organism evidence="5 6">
    <name type="scientific">Danio rerio</name>
    <name type="common">Zebrafish</name>
    <name type="synonym">Brachydanio rerio</name>
    <dbReference type="NCBI Taxonomy" id="7955"/>
    <lineage>
        <taxon>Eukaryota</taxon>
        <taxon>Metazoa</taxon>
        <taxon>Chordata</taxon>
        <taxon>Craniata</taxon>
        <taxon>Vertebrata</taxon>
        <taxon>Euteleostomi</taxon>
        <taxon>Actinopterygii</taxon>
        <taxon>Neopterygii</taxon>
        <taxon>Teleostei</taxon>
        <taxon>Ostariophysi</taxon>
        <taxon>Cypriniformes</taxon>
        <taxon>Danionidae</taxon>
        <taxon>Danioninae</taxon>
        <taxon>Danio</taxon>
    </lineage>
</organism>
<dbReference type="InterPro" id="IPR011333">
    <property type="entry name" value="SKP1/BTB/POZ_sf"/>
</dbReference>
<dbReference type="GeneID" id="101883073"/>
<dbReference type="PANTHER" id="PTHR45632:SF14">
    <property type="entry name" value="KELCH-LIKE PROTEIN 33"/>
    <property type="match status" value="1"/>
</dbReference>
<dbReference type="PANTHER" id="PTHR45632">
    <property type="entry name" value="LD33804P"/>
    <property type="match status" value="1"/>
</dbReference>
<dbReference type="SUPFAM" id="SSF117281">
    <property type="entry name" value="Kelch motif"/>
    <property type="match status" value="1"/>
</dbReference>
<dbReference type="InterPro" id="IPR015915">
    <property type="entry name" value="Kelch-typ_b-propeller"/>
</dbReference>
<evidence type="ECO:0000256" key="3">
    <source>
        <dbReference type="SAM" id="MobiDB-lite"/>
    </source>
</evidence>
<reference evidence="6" key="1">
    <citation type="submission" date="2025-08" db="UniProtKB">
        <authorList>
            <consortium name="RefSeq"/>
        </authorList>
    </citation>
    <scope>IDENTIFICATION</scope>
    <source>
        <strain evidence="6">Tuebingen</strain>
        <tissue evidence="6">Fibroblasts and whole tissue</tissue>
    </source>
</reference>
<dbReference type="RefSeq" id="XP_068078610.1">
    <property type="nucleotide sequence ID" value="XM_068222509.2"/>
</dbReference>
<evidence type="ECO:0000256" key="2">
    <source>
        <dbReference type="ARBA" id="ARBA00022737"/>
    </source>
</evidence>
<dbReference type="InterPro" id="IPR006652">
    <property type="entry name" value="Kelch_1"/>
</dbReference>
<keyword evidence="2" id="KW-0677">Repeat</keyword>
<dbReference type="InterPro" id="IPR011705">
    <property type="entry name" value="BACK"/>
</dbReference>
<dbReference type="SMART" id="SM00225">
    <property type="entry name" value="BTB"/>
    <property type="match status" value="2"/>
</dbReference>
<dbReference type="FunFam" id="1.25.40.420:FF:000001">
    <property type="entry name" value="Kelch-like family member 12"/>
    <property type="match status" value="1"/>
</dbReference>
<dbReference type="InterPro" id="IPR000210">
    <property type="entry name" value="BTB/POZ_dom"/>
</dbReference>
<dbReference type="Gene3D" id="1.25.40.420">
    <property type="match status" value="1"/>
</dbReference>
<feature type="domain" description="BTB" evidence="4">
    <location>
        <begin position="218"/>
        <end position="286"/>
    </location>
</feature>
<sequence>MSQFNTRVTLEKKESDKKTLPQPRSSLKARREERKEKEAVNLITPSALKSNREQNSTTPTFRRPPPVESLIDPELRPFLLTTHCDALFMSLRGLKSEGLLLDCSLNLPGHAYKAHRLVLAVVSQTAEAWPFSGEAGLQELAIDGGTVTPAGLEAVLDFCYTGEMNRGETEELLDACRSLRADRLLRLCGGDTVSFSAREERERSLQLIRALWERNVGCDVIIQTDSGDRLPAHCVILAAGADYFRALFCGGLRESRAEVVFLRGVSSWILRDLLEFIYSGRLKLSSTNVWDLTEAAAQFQLQGALELCLNFLRDNMDENSCLDILALAEAYSLEDLAKRAEDYVLAHFQRVSEGEKFNDLPCIQLKRFLDRDALNADSEIDVFRAVVNWVQEDKQHRLSDLSGLMQSVRFPLMRPEELQEVQECKLMLRCAEGKTALDVVRNLLCDDRRSMDCKPRTPNQVLVIVGGDCVNEDFERREPNLCLWFACRFVRGEGLKCSIEWKPLAHLPEPPRFRHCVCVLNNTLYILGGRKYYGALDILKSALRFDPAQGRWERLPDMSRPRDYFAAVCHRGKVFVLGGNCDDVNCLDTVECYTPEENTWRLTHPLDVPLCGHAAAVFNGEIFVSGGCDSRLRCYPCLWLYDPVHGCSKRARMTEGVGRAGHVMLVSGHRLVVAGGLQPEWAGFRDQLQCESYDPVHDSWTSFPLLPRPHLSPAAATLDGHLYVLGGSSADSARDTPWVHRYNPQAKCWDKLGAMPRPYADLAACALQLPVSLKT</sequence>
<feature type="domain" description="BTB" evidence="4">
    <location>
        <begin position="101"/>
        <end position="168"/>
    </location>
</feature>
<gene>
    <name evidence="6" type="primary">LOC101883073</name>
</gene>
<keyword evidence="5" id="KW-1185">Reference proteome</keyword>
<dbReference type="PROSITE" id="PS50097">
    <property type="entry name" value="BTB"/>
    <property type="match status" value="2"/>
</dbReference>
<keyword evidence="1" id="KW-0880">Kelch repeat</keyword>
<dbReference type="Proteomes" id="UP000000437">
    <property type="component" value="Chromosome 7"/>
</dbReference>
<protein>
    <submittedName>
        <fullName evidence="6">Kelch-like protein 33 isoform X1</fullName>
    </submittedName>
</protein>
<name>A0AB32TVL1_DANRE</name>
<evidence type="ECO:0000313" key="6">
    <source>
        <dbReference type="RefSeq" id="XP_068078610.1"/>
    </source>
</evidence>
<accession>A0AB32TVL1</accession>
<feature type="compositionally biased region" description="Basic and acidic residues" evidence="3">
    <location>
        <begin position="29"/>
        <end position="39"/>
    </location>
</feature>
<dbReference type="Pfam" id="PF21536">
    <property type="entry name" value="BTB_KLHL33"/>
    <property type="match status" value="1"/>
</dbReference>
<evidence type="ECO:0000313" key="5">
    <source>
        <dbReference type="Proteomes" id="UP000000437"/>
    </source>
</evidence>
<evidence type="ECO:0000256" key="1">
    <source>
        <dbReference type="ARBA" id="ARBA00022441"/>
    </source>
</evidence>
<dbReference type="AlphaFoldDB" id="A0AB32TVL1"/>
<evidence type="ECO:0000259" key="4">
    <source>
        <dbReference type="PROSITE" id="PS50097"/>
    </source>
</evidence>
<feature type="compositionally biased region" description="Polar residues" evidence="3">
    <location>
        <begin position="43"/>
        <end position="60"/>
    </location>
</feature>
<dbReference type="SMART" id="SM00612">
    <property type="entry name" value="Kelch"/>
    <property type="match status" value="4"/>
</dbReference>
<dbReference type="Gene3D" id="2.120.10.80">
    <property type="entry name" value="Kelch-type beta propeller"/>
    <property type="match status" value="2"/>
</dbReference>
<dbReference type="Pfam" id="PF00651">
    <property type="entry name" value="BTB"/>
    <property type="match status" value="1"/>
</dbReference>
<feature type="compositionally biased region" description="Basic and acidic residues" evidence="3">
    <location>
        <begin position="9"/>
        <end position="19"/>
    </location>
</feature>
<proteinExistence type="predicted"/>